<feature type="region of interest" description="Disordered" evidence="1">
    <location>
        <begin position="1"/>
        <end position="21"/>
    </location>
</feature>
<dbReference type="Proteomes" id="UP000315689">
    <property type="component" value="Unassembled WGS sequence"/>
</dbReference>
<sequence length="213" mass="23428">MDNRFSARSSPQHGSSLVLASLGRRGEKNKDYLKYKIGVSGSAKDNCAPGAFKKAYEVGREVARQGAILVNGATTGIPQKAAEGAKHANGLVIGISPAVSKKEHLRKYKLPIDYCDLIMYTGMDYAGRNFLFIRSTDATIYICGRIGTLNEFTIAFEDNKPIGILTNTGGTTEEIADLLRVAKRGKGKIVWDDEPKRLVEKVIEMIRENENHH</sequence>
<evidence type="ECO:0000256" key="1">
    <source>
        <dbReference type="SAM" id="MobiDB-lite"/>
    </source>
</evidence>
<name>A0A554LK10_9BACT</name>
<accession>A0A554LK10</accession>
<comment type="caution">
    <text evidence="2">The sequence shown here is derived from an EMBL/GenBank/DDBJ whole genome shotgun (WGS) entry which is preliminary data.</text>
</comment>
<dbReference type="InterPro" id="IPR052341">
    <property type="entry name" value="LOG_family_nucleotidases"/>
</dbReference>
<evidence type="ECO:0000313" key="2">
    <source>
        <dbReference type="EMBL" id="TSC93178.1"/>
    </source>
</evidence>
<dbReference type="Gene3D" id="3.40.50.450">
    <property type="match status" value="1"/>
</dbReference>
<dbReference type="AlphaFoldDB" id="A0A554LK10"/>
<organism evidence="2 3">
    <name type="scientific">Candidatus Berkelbacteria bacterium Licking1014_7</name>
    <dbReference type="NCBI Taxonomy" id="2017147"/>
    <lineage>
        <taxon>Bacteria</taxon>
        <taxon>Candidatus Berkelbacteria</taxon>
    </lineage>
</organism>
<dbReference type="EMBL" id="VMGK01000005">
    <property type="protein sequence ID" value="TSC93178.1"/>
    <property type="molecule type" value="Genomic_DNA"/>
</dbReference>
<protein>
    <submittedName>
        <fullName evidence="2">Uncharacterized protein</fullName>
    </submittedName>
</protein>
<dbReference type="PANTHER" id="PTHR43393:SF3">
    <property type="entry name" value="LYSINE DECARBOXYLASE-LIKE PROTEIN"/>
    <property type="match status" value="1"/>
</dbReference>
<dbReference type="SUPFAM" id="SSF102405">
    <property type="entry name" value="MCP/YpsA-like"/>
    <property type="match status" value="1"/>
</dbReference>
<gene>
    <name evidence="2" type="ORF">CEN89_188</name>
</gene>
<dbReference type="InterPro" id="IPR041164">
    <property type="entry name" value="LDcluster4"/>
</dbReference>
<evidence type="ECO:0000313" key="3">
    <source>
        <dbReference type="Proteomes" id="UP000315689"/>
    </source>
</evidence>
<dbReference type="Pfam" id="PF18306">
    <property type="entry name" value="LDcluster4"/>
    <property type="match status" value="1"/>
</dbReference>
<feature type="compositionally biased region" description="Polar residues" evidence="1">
    <location>
        <begin position="1"/>
        <end position="15"/>
    </location>
</feature>
<reference evidence="2 3" key="1">
    <citation type="submission" date="2017-07" db="EMBL/GenBank/DDBJ databases">
        <title>Mechanisms for carbon and nitrogen cycling indicate functional differentiation within the Candidate Phyla Radiation.</title>
        <authorList>
            <person name="Danczak R.E."/>
            <person name="Johnston M.D."/>
            <person name="Kenah C."/>
            <person name="Slattery M."/>
            <person name="Wrighton K.C."/>
            <person name="Wilkins M.J."/>
        </authorList>
    </citation>
    <scope>NUCLEOTIDE SEQUENCE [LARGE SCALE GENOMIC DNA]</scope>
    <source>
        <strain evidence="2">Licking1014_7</strain>
    </source>
</reference>
<dbReference type="PANTHER" id="PTHR43393">
    <property type="entry name" value="CYTOKININ RIBOSIDE 5'-MONOPHOSPHATE PHOSPHORIBOHYDROLASE"/>
    <property type="match status" value="1"/>
</dbReference>
<dbReference type="GO" id="GO:0005829">
    <property type="term" value="C:cytosol"/>
    <property type="evidence" value="ECO:0007669"/>
    <property type="project" value="TreeGrafter"/>
</dbReference>
<proteinExistence type="predicted"/>